<dbReference type="NCBIfam" id="TIGR00254">
    <property type="entry name" value="GGDEF"/>
    <property type="match status" value="1"/>
</dbReference>
<feature type="transmembrane region" description="Helical" evidence="1">
    <location>
        <begin position="21"/>
        <end position="43"/>
    </location>
</feature>
<dbReference type="InterPro" id="IPR001633">
    <property type="entry name" value="EAL_dom"/>
</dbReference>
<comment type="caution">
    <text evidence="5">The sequence shown here is derived from an EMBL/GenBank/DDBJ whole genome shotgun (WGS) entry which is preliminary data.</text>
</comment>
<dbReference type="PROSITE" id="PS50883">
    <property type="entry name" value="EAL"/>
    <property type="match status" value="1"/>
</dbReference>
<dbReference type="CDD" id="cd01948">
    <property type="entry name" value="EAL"/>
    <property type="match status" value="1"/>
</dbReference>
<name>A0ABR6XG24_9BURK</name>
<reference evidence="5 6" key="1">
    <citation type="submission" date="2020-08" db="EMBL/GenBank/DDBJ databases">
        <title>Novel species isolated from subtropical streams in China.</title>
        <authorList>
            <person name="Lu H."/>
        </authorList>
    </citation>
    <scope>NUCLEOTIDE SEQUENCE [LARGE SCALE GENOMIC DNA]</scope>
    <source>
        <strain evidence="5 6">CCTCC AB 2015119</strain>
    </source>
</reference>
<keyword evidence="6" id="KW-1185">Reference proteome</keyword>
<dbReference type="SUPFAM" id="SSF141868">
    <property type="entry name" value="EAL domain-like"/>
    <property type="match status" value="1"/>
</dbReference>
<dbReference type="Gene3D" id="3.20.20.450">
    <property type="entry name" value="EAL domain"/>
    <property type="match status" value="1"/>
</dbReference>
<dbReference type="Pfam" id="PF00563">
    <property type="entry name" value="EAL"/>
    <property type="match status" value="1"/>
</dbReference>
<dbReference type="EMBL" id="JACOFT010000003">
    <property type="protein sequence ID" value="MBC3811862.1"/>
    <property type="molecule type" value="Genomic_DNA"/>
</dbReference>
<evidence type="ECO:0000259" key="3">
    <source>
        <dbReference type="PROSITE" id="PS50883"/>
    </source>
</evidence>
<dbReference type="InterPro" id="IPR052155">
    <property type="entry name" value="Biofilm_reg_signaling"/>
</dbReference>
<dbReference type="PROSITE" id="PS50112">
    <property type="entry name" value="PAS"/>
    <property type="match status" value="1"/>
</dbReference>
<dbReference type="InterPro" id="IPR043128">
    <property type="entry name" value="Rev_trsase/Diguanyl_cyclase"/>
</dbReference>
<dbReference type="Gene3D" id="3.30.450.20">
    <property type="entry name" value="PAS domain"/>
    <property type="match status" value="1"/>
</dbReference>
<dbReference type="PANTHER" id="PTHR44757">
    <property type="entry name" value="DIGUANYLATE CYCLASE DGCP"/>
    <property type="match status" value="1"/>
</dbReference>
<accession>A0ABR6XG24</accession>
<dbReference type="InterPro" id="IPR029787">
    <property type="entry name" value="Nucleotide_cyclase"/>
</dbReference>
<dbReference type="InterPro" id="IPR000160">
    <property type="entry name" value="GGDEF_dom"/>
</dbReference>
<protein>
    <submittedName>
        <fullName evidence="5">EAL domain-containing protein</fullName>
    </submittedName>
</protein>
<dbReference type="CDD" id="cd01949">
    <property type="entry name" value="GGDEF"/>
    <property type="match status" value="1"/>
</dbReference>
<feature type="domain" description="GGDEF" evidence="4">
    <location>
        <begin position="231"/>
        <end position="367"/>
    </location>
</feature>
<dbReference type="SMART" id="SM00052">
    <property type="entry name" value="EAL"/>
    <property type="match status" value="1"/>
</dbReference>
<evidence type="ECO:0000313" key="5">
    <source>
        <dbReference type="EMBL" id="MBC3811862.1"/>
    </source>
</evidence>
<dbReference type="Pfam" id="PF13188">
    <property type="entry name" value="PAS_8"/>
    <property type="match status" value="1"/>
</dbReference>
<gene>
    <name evidence="5" type="ORF">H8K26_10450</name>
</gene>
<dbReference type="SMART" id="SM00267">
    <property type="entry name" value="GGDEF"/>
    <property type="match status" value="1"/>
</dbReference>
<dbReference type="SUPFAM" id="SSF55785">
    <property type="entry name" value="PYP-like sensor domain (PAS domain)"/>
    <property type="match status" value="1"/>
</dbReference>
<proteinExistence type="predicted"/>
<dbReference type="PROSITE" id="PS50887">
    <property type="entry name" value="GGDEF"/>
    <property type="match status" value="1"/>
</dbReference>
<dbReference type="Gene3D" id="3.30.70.270">
    <property type="match status" value="1"/>
</dbReference>
<dbReference type="Proteomes" id="UP000637632">
    <property type="component" value="Unassembled WGS sequence"/>
</dbReference>
<organism evidence="5 6">
    <name type="scientific">Undibacterium aquatile</name>
    <dbReference type="NCBI Taxonomy" id="1537398"/>
    <lineage>
        <taxon>Bacteria</taxon>
        <taxon>Pseudomonadati</taxon>
        <taxon>Pseudomonadota</taxon>
        <taxon>Betaproteobacteria</taxon>
        <taxon>Burkholderiales</taxon>
        <taxon>Oxalobacteraceae</taxon>
        <taxon>Undibacterium</taxon>
    </lineage>
</organism>
<dbReference type="InterPro" id="IPR000014">
    <property type="entry name" value="PAS"/>
</dbReference>
<feature type="domain" description="PAS" evidence="2">
    <location>
        <begin position="73"/>
        <end position="144"/>
    </location>
</feature>
<keyword evidence="1" id="KW-1133">Transmembrane helix</keyword>
<evidence type="ECO:0000259" key="4">
    <source>
        <dbReference type="PROSITE" id="PS50887"/>
    </source>
</evidence>
<dbReference type="PANTHER" id="PTHR44757:SF2">
    <property type="entry name" value="BIOFILM ARCHITECTURE MAINTENANCE PROTEIN MBAA"/>
    <property type="match status" value="1"/>
</dbReference>
<dbReference type="InterPro" id="IPR035965">
    <property type="entry name" value="PAS-like_dom_sf"/>
</dbReference>
<keyword evidence="1" id="KW-0812">Transmembrane</keyword>
<dbReference type="SUPFAM" id="SSF55073">
    <property type="entry name" value="Nucleotide cyclase"/>
    <property type="match status" value="1"/>
</dbReference>
<feature type="transmembrane region" description="Helical" evidence="1">
    <location>
        <begin position="49"/>
        <end position="70"/>
    </location>
</feature>
<evidence type="ECO:0000313" key="6">
    <source>
        <dbReference type="Proteomes" id="UP000637632"/>
    </source>
</evidence>
<dbReference type="Pfam" id="PF00990">
    <property type="entry name" value="GGDEF"/>
    <property type="match status" value="1"/>
</dbReference>
<feature type="domain" description="EAL" evidence="3">
    <location>
        <begin position="375"/>
        <end position="628"/>
    </location>
</feature>
<dbReference type="InterPro" id="IPR035919">
    <property type="entry name" value="EAL_sf"/>
</dbReference>
<keyword evidence="1" id="KW-0472">Membrane</keyword>
<dbReference type="SMART" id="SM00091">
    <property type="entry name" value="PAS"/>
    <property type="match status" value="1"/>
</dbReference>
<dbReference type="NCBIfam" id="TIGR00229">
    <property type="entry name" value="sensory_box"/>
    <property type="match status" value="1"/>
</dbReference>
<sequence length="631" mass="70136">MLLGTVILWSGIRVLYMQRHFRLLGMILIIRGGYNLLTVLNLIPDRLDVWFMFGLIVKTSSTLCLIYAVLEKIRERYASTIDCLSNGLLILNMDGIIHVINERGARLLGYSSTKGMAGSPVVNHVNGLDAHAVKSYFKRFTAAAGNYPLVENIVVLLPDKGQVPLELISSPYYERGRPYCMVQMMDISERKQKEAILHKAAHYDDLTGLFNRHGFSQELARVIAQSQEKGQECAVLLVDIDRFKRINDSFGHLAGEQLLREIGGRLQRALPDNSLAARFGGDEFAIAMYGLEPGSAAQTAALCGDDLFQILTSGIPLLQQNIQFSASIGVTCIPEHGTDTDTVIQHAYIAMYDGKKAGRNQLRFFSSSMISHAREAVIDTALRSAISSDELYLLYQPVANAKTGRIDKVEALLRWNSRTLNNVSPDHFIPIAEESGIIVEIGTWVLNQACRQLAEWQGSGGHLTMCVNVSASQLLDTRFITYVERALQINQLNPAQLELELTERVLIDDGAHVRTTLNHLRAMGVRLSLDDFGTGYSSLSYLTQFHLNTLKIDRSFVMALESSARHQSLVSIIIAMGHNLDLELVAEGVETEQQISMLQKMGCHYLQGYYISRPVAAENIPLICSSPVKIH</sequence>
<evidence type="ECO:0000256" key="1">
    <source>
        <dbReference type="SAM" id="Phobius"/>
    </source>
</evidence>
<evidence type="ECO:0000259" key="2">
    <source>
        <dbReference type="PROSITE" id="PS50112"/>
    </source>
</evidence>
<dbReference type="CDD" id="cd00130">
    <property type="entry name" value="PAS"/>
    <property type="match status" value="1"/>
</dbReference>